<accession>A0ABN0D5N7</accession>
<reference evidence="1 2" key="1">
    <citation type="submission" date="2011-05" db="EMBL/GenBank/DDBJ databases">
        <authorList>
            <person name="Durkin A.S."/>
            <person name="Kim M."/>
            <person name="Radune D."/>
            <person name="Hostetler J."/>
            <person name="Torralba M."/>
            <person name="Gillis M."/>
            <person name="Methe B."/>
            <person name="Sutton G."/>
            <person name="Nelson K.E."/>
        </authorList>
    </citation>
    <scope>NUCLEOTIDE SEQUENCE [LARGE SCALE GENOMIC DNA]</scope>
    <source>
        <strain evidence="1 2">F0423</strain>
    </source>
</reference>
<dbReference type="RefSeq" id="WP_003714245.1">
    <property type="nucleotide sequence ID" value="NZ_AFTL01000014.1"/>
</dbReference>
<comment type="caution">
    <text evidence="1">The sequence shown here is derived from an EMBL/GenBank/DDBJ whole genome shotgun (WGS) entry which is preliminary data.</text>
</comment>
<keyword evidence="2" id="KW-1185">Reference proteome</keyword>
<dbReference type="EMBL" id="AFTL01000014">
    <property type="protein sequence ID" value="EGS37052.1"/>
    <property type="molecule type" value="Genomic_DNA"/>
</dbReference>
<dbReference type="Proteomes" id="UP000006035">
    <property type="component" value="Unassembled WGS sequence"/>
</dbReference>
<evidence type="ECO:0000313" key="2">
    <source>
        <dbReference type="Proteomes" id="UP000006035"/>
    </source>
</evidence>
<proteinExistence type="predicted"/>
<gene>
    <name evidence="1" type="ORF">HMPREF9102_1821</name>
</gene>
<sequence>MTERMLPPETMLAVLTHGRNYVRAAALLNEEWEPDQQPIYRDVLERQDVVLARQLQRGGLLPGRVDLADYRSVNQLLIDHSQWFAASARQELLRPFQE</sequence>
<organism evidence="1 2">
    <name type="scientific">Limosilactobacillus oris F0423</name>
    <dbReference type="NCBI Taxonomy" id="944562"/>
    <lineage>
        <taxon>Bacteria</taxon>
        <taxon>Bacillati</taxon>
        <taxon>Bacillota</taxon>
        <taxon>Bacilli</taxon>
        <taxon>Lactobacillales</taxon>
        <taxon>Lactobacillaceae</taxon>
        <taxon>Limosilactobacillus</taxon>
    </lineage>
</organism>
<protein>
    <submittedName>
        <fullName evidence="1">Uncharacterized protein</fullName>
    </submittedName>
</protein>
<name>A0ABN0D5N7_9LACO</name>
<evidence type="ECO:0000313" key="1">
    <source>
        <dbReference type="EMBL" id="EGS37052.1"/>
    </source>
</evidence>